<organism evidence="1 2">
    <name type="scientific">Rhododendron molle</name>
    <name type="common">Chinese azalea</name>
    <name type="synonym">Azalea mollis</name>
    <dbReference type="NCBI Taxonomy" id="49168"/>
    <lineage>
        <taxon>Eukaryota</taxon>
        <taxon>Viridiplantae</taxon>
        <taxon>Streptophyta</taxon>
        <taxon>Embryophyta</taxon>
        <taxon>Tracheophyta</taxon>
        <taxon>Spermatophyta</taxon>
        <taxon>Magnoliopsida</taxon>
        <taxon>eudicotyledons</taxon>
        <taxon>Gunneridae</taxon>
        <taxon>Pentapetalae</taxon>
        <taxon>asterids</taxon>
        <taxon>Ericales</taxon>
        <taxon>Ericaceae</taxon>
        <taxon>Ericoideae</taxon>
        <taxon>Rhodoreae</taxon>
        <taxon>Rhododendron</taxon>
    </lineage>
</organism>
<gene>
    <name evidence="1" type="ORF">RHMOL_Rhmol03G0102900</name>
</gene>
<dbReference type="EMBL" id="CM046390">
    <property type="protein sequence ID" value="KAI8563315.1"/>
    <property type="molecule type" value="Genomic_DNA"/>
</dbReference>
<evidence type="ECO:0000313" key="2">
    <source>
        <dbReference type="Proteomes" id="UP001062846"/>
    </source>
</evidence>
<reference evidence="1" key="1">
    <citation type="submission" date="2022-02" db="EMBL/GenBank/DDBJ databases">
        <title>Plant Genome Project.</title>
        <authorList>
            <person name="Zhang R.-G."/>
        </authorList>
    </citation>
    <scope>NUCLEOTIDE SEQUENCE</scope>
    <source>
        <strain evidence="1">AT1</strain>
    </source>
</reference>
<dbReference type="Proteomes" id="UP001062846">
    <property type="component" value="Chromosome 3"/>
</dbReference>
<proteinExistence type="predicted"/>
<sequence length="110" mass="12965">MVDRNMKKEETELAQRLQIKETTLSTIIRQKIKELKSSNKQQDIDDVAKLLCLFLCVILFFSTTGTTANWCHICYMDNLQNVKKYEWTGAIRNYVLKSIHKNPRDLKELK</sequence>
<comment type="caution">
    <text evidence="1">The sequence shown here is derived from an EMBL/GenBank/DDBJ whole genome shotgun (WGS) entry which is preliminary data.</text>
</comment>
<evidence type="ECO:0000313" key="1">
    <source>
        <dbReference type="EMBL" id="KAI8563315.1"/>
    </source>
</evidence>
<keyword evidence="2" id="KW-1185">Reference proteome</keyword>
<accession>A0ACC0PCF4</accession>
<name>A0ACC0PCF4_RHOML</name>
<protein>
    <submittedName>
        <fullName evidence="1">Uncharacterized protein</fullName>
    </submittedName>
</protein>